<reference evidence="1" key="1">
    <citation type="journal article" date="2014" name="Front. Microbiol.">
        <title>High frequency of phylogenetically diverse reductive dehalogenase-homologous genes in deep subseafloor sedimentary metagenomes.</title>
        <authorList>
            <person name="Kawai M."/>
            <person name="Futagami T."/>
            <person name="Toyoda A."/>
            <person name="Takaki Y."/>
            <person name="Nishi S."/>
            <person name="Hori S."/>
            <person name="Arai W."/>
            <person name="Tsubouchi T."/>
            <person name="Morono Y."/>
            <person name="Uchiyama I."/>
            <person name="Ito T."/>
            <person name="Fujiyama A."/>
            <person name="Inagaki F."/>
            <person name="Takami H."/>
        </authorList>
    </citation>
    <scope>NUCLEOTIDE SEQUENCE</scope>
    <source>
        <strain evidence="1">Expedition CK06-06</strain>
    </source>
</reference>
<dbReference type="EMBL" id="BARS01008872">
    <property type="protein sequence ID" value="GAF67686.1"/>
    <property type="molecule type" value="Genomic_DNA"/>
</dbReference>
<gene>
    <name evidence="1" type="ORF">S01H1_16819</name>
</gene>
<accession>X0RXE1</accession>
<name>X0RXE1_9ZZZZ</name>
<protein>
    <submittedName>
        <fullName evidence="1">Uncharacterized protein</fullName>
    </submittedName>
</protein>
<dbReference type="AlphaFoldDB" id="X0RXE1"/>
<sequence>MSDGLNEIFKNEIDLDRENCQTTKFYKTKIDEIATKYFDESGNWAAASGLRTALLQTINGYHTIE</sequence>
<proteinExistence type="predicted"/>
<evidence type="ECO:0000313" key="1">
    <source>
        <dbReference type="EMBL" id="GAF67686.1"/>
    </source>
</evidence>
<organism evidence="1">
    <name type="scientific">marine sediment metagenome</name>
    <dbReference type="NCBI Taxonomy" id="412755"/>
    <lineage>
        <taxon>unclassified sequences</taxon>
        <taxon>metagenomes</taxon>
        <taxon>ecological metagenomes</taxon>
    </lineage>
</organism>
<comment type="caution">
    <text evidence="1">The sequence shown here is derived from an EMBL/GenBank/DDBJ whole genome shotgun (WGS) entry which is preliminary data.</text>
</comment>